<feature type="compositionally biased region" description="Pro residues" evidence="1">
    <location>
        <begin position="682"/>
        <end position="691"/>
    </location>
</feature>
<feature type="region of interest" description="Disordered" evidence="1">
    <location>
        <begin position="665"/>
        <end position="740"/>
    </location>
</feature>
<accession>A0ABQ9G9S5</accession>
<sequence length="740" mass="80841">MSCRALLTYDRRRFWWRGRGWLPDQLPPTFTCDVDILMSAQKSEDGVGAMTELLGFLAPSAGGSRTLPEVAAVDIAVRAVRRPAQEYGWQSHLKGACASNMQAHEPRHLSTGSSLLTSHQGETGSIPGRLTPGSCKWESCRAMPLFGGIFSLIFRPPPPPIKHSGAAPYSPRFTIINSSDPNVENHPNLSNFTRPKRVIEMNLEQRREEELGETVDPRENPSTNGIARHDAHMRESGVTRPGIQHGSPWWEASRLNAQPPWRHDVLGRRVINGKTARQFRASRVEAMGELMRMPRPPLALPRFQASDVQNSSNLEATLIFCTPNEWLDSGCSNFLVIYSVGATRGVIEPSGPAPCTRSIWPKYALLQPMATEIGRCETPQSSAYWSLSCVFIGCCPAPGSYGIRKVFSCKSAIGSEAWRAILPRPRQLPVSSNASLSARLQLVGLRSVSVGCTGGHWLLPRAPRMYSTGQAPAYLATLRHTLLIYPLRLKLGSARRQNATAQEERPRERDRVVGVSTLPISLHTDAPLADCKTGPGSPLVDDRPVMNAGKYRVVLSVVWTNRTMVNSNTDTNRTGILAVVDIEVSLLASHQREPGSIFGRVTGISQVGIVKDFNSGAAPYSPQSPSSTLKTTLSRAIKISSLTSESMERVSVDPSNIRAVTVISGQKSRRSLTPEGQRPCPGTAPSPPPPTFSTNAGRNSGRGAHEVVAEDREIAPRGKHDRSAVSRHLPLDFVSLHKPR</sequence>
<keyword evidence="3" id="KW-1185">Reference proteome</keyword>
<protein>
    <submittedName>
        <fullName evidence="2">Uncharacterized protein</fullName>
    </submittedName>
</protein>
<feature type="region of interest" description="Disordered" evidence="1">
    <location>
        <begin position="207"/>
        <end position="226"/>
    </location>
</feature>
<evidence type="ECO:0000256" key="1">
    <source>
        <dbReference type="SAM" id="MobiDB-lite"/>
    </source>
</evidence>
<dbReference type="Proteomes" id="UP001159363">
    <property type="component" value="Chromosome 13"/>
</dbReference>
<feature type="region of interest" description="Disordered" evidence="1">
    <location>
        <begin position="111"/>
        <end position="130"/>
    </location>
</feature>
<feature type="compositionally biased region" description="Basic and acidic residues" evidence="1">
    <location>
        <begin position="703"/>
        <end position="724"/>
    </location>
</feature>
<dbReference type="EMBL" id="JARBHB010000014">
    <property type="protein sequence ID" value="KAJ8869151.1"/>
    <property type="molecule type" value="Genomic_DNA"/>
</dbReference>
<feature type="compositionally biased region" description="Basic and acidic residues" evidence="1">
    <location>
        <begin position="207"/>
        <end position="219"/>
    </location>
</feature>
<comment type="caution">
    <text evidence="2">The sequence shown here is derived from an EMBL/GenBank/DDBJ whole genome shotgun (WGS) entry which is preliminary data.</text>
</comment>
<name>A0ABQ9G9S5_9NEOP</name>
<evidence type="ECO:0000313" key="2">
    <source>
        <dbReference type="EMBL" id="KAJ8869151.1"/>
    </source>
</evidence>
<reference evidence="2 3" key="1">
    <citation type="submission" date="2023-02" db="EMBL/GenBank/DDBJ databases">
        <title>LHISI_Scaffold_Assembly.</title>
        <authorList>
            <person name="Stuart O.P."/>
            <person name="Cleave R."/>
            <person name="Magrath M.J.L."/>
            <person name="Mikheyev A.S."/>
        </authorList>
    </citation>
    <scope>NUCLEOTIDE SEQUENCE [LARGE SCALE GENOMIC DNA]</scope>
    <source>
        <strain evidence="2">Daus_M_001</strain>
        <tissue evidence="2">Leg muscle</tissue>
    </source>
</reference>
<evidence type="ECO:0000313" key="3">
    <source>
        <dbReference type="Proteomes" id="UP001159363"/>
    </source>
</evidence>
<proteinExistence type="predicted"/>
<organism evidence="2 3">
    <name type="scientific">Dryococelus australis</name>
    <dbReference type="NCBI Taxonomy" id="614101"/>
    <lineage>
        <taxon>Eukaryota</taxon>
        <taxon>Metazoa</taxon>
        <taxon>Ecdysozoa</taxon>
        <taxon>Arthropoda</taxon>
        <taxon>Hexapoda</taxon>
        <taxon>Insecta</taxon>
        <taxon>Pterygota</taxon>
        <taxon>Neoptera</taxon>
        <taxon>Polyneoptera</taxon>
        <taxon>Phasmatodea</taxon>
        <taxon>Verophasmatodea</taxon>
        <taxon>Anareolatae</taxon>
        <taxon>Phasmatidae</taxon>
        <taxon>Eurycanthinae</taxon>
        <taxon>Dryococelus</taxon>
    </lineage>
</organism>
<gene>
    <name evidence="2" type="ORF">PR048_030719</name>
</gene>